<organism evidence="1 2">
    <name type="scientific">Stylonychia lemnae</name>
    <name type="common">Ciliate</name>
    <dbReference type="NCBI Taxonomy" id="5949"/>
    <lineage>
        <taxon>Eukaryota</taxon>
        <taxon>Sar</taxon>
        <taxon>Alveolata</taxon>
        <taxon>Ciliophora</taxon>
        <taxon>Intramacronucleata</taxon>
        <taxon>Spirotrichea</taxon>
        <taxon>Stichotrichia</taxon>
        <taxon>Sporadotrichida</taxon>
        <taxon>Oxytrichidae</taxon>
        <taxon>Stylonychinae</taxon>
        <taxon>Stylonychia</taxon>
    </lineage>
</organism>
<dbReference type="InParanoid" id="A0A078AJG5"/>
<dbReference type="Proteomes" id="UP000039865">
    <property type="component" value="Unassembled WGS sequence"/>
</dbReference>
<accession>A0A078AJG5</accession>
<evidence type="ECO:0000313" key="1">
    <source>
        <dbReference type="EMBL" id="CDW80918.1"/>
    </source>
</evidence>
<dbReference type="Gene3D" id="2.40.50.140">
    <property type="entry name" value="Nucleic acid-binding proteins"/>
    <property type="match status" value="1"/>
</dbReference>
<gene>
    <name evidence="1" type="primary">Contig16643.g17728</name>
    <name evidence="1" type="ORF">STYLEM_9924</name>
</gene>
<dbReference type="AlphaFoldDB" id="A0A078AJG5"/>
<dbReference type="OrthoDB" id="25571at2759"/>
<dbReference type="InterPro" id="IPR012340">
    <property type="entry name" value="NA-bd_OB-fold"/>
</dbReference>
<name>A0A078AJG5_STYLE</name>
<proteinExistence type="predicted"/>
<evidence type="ECO:0000313" key="2">
    <source>
        <dbReference type="Proteomes" id="UP000039865"/>
    </source>
</evidence>
<protein>
    <submittedName>
        <fullName evidence="1">Uncharacterized protein</fullName>
    </submittedName>
</protein>
<reference evidence="1 2" key="1">
    <citation type="submission" date="2014-06" db="EMBL/GenBank/DDBJ databases">
        <authorList>
            <person name="Swart Estienne"/>
        </authorList>
    </citation>
    <scope>NUCLEOTIDE SEQUENCE [LARGE SCALE GENOMIC DNA]</scope>
    <source>
        <strain evidence="1 2">130c</strain>
    </source>
</reference>
<dbReference type="EMBL" id="CCKQ01009439">
    <property type="protein sequence ID" value="CDW80918.1"/>
    <property type="molecule type" value="Genomic_DNA"/>
</dbReference>
<keyword evidence="2" id="KW-1185">Reference proteome</keyword>
<dbReference type="SUPFAM" id="SSF50249">
    <property type="entry name" value="Nucleic acid-binding proteins"/>
    <property type="match status" value="1"/>
</dbReference>
<sequence length="262" mass="30457">MNQAENQQGFFIPDKSQLKRSCQDRQQHQTTLGNSYGYLNKMAVNKKRLYIPINNLTISNLIVGQDDVCELDGESISEVIIVGRTTNIHLDTMKTIIEINDNTGTSKAIFMNKDQQTPNPALKDFKYKVFKDTKVIMSNYIKEIDQFDEITNHHLQQFYASQMRMNGMIKNLQVKQSFHSQEKSIKSEFDKNKKCYEIDSVCQDILTLLEEMQMTRKFMSKNDVLMMLGKRYQPIEIEHGIQRLIGTQKISITQNKEILTLI</sequence>